<proteinExistence type="inferred from homology"/>
<comment type="similarity">
    <text evidence="1">Belongs to the bacterial solute-binding protein 3 family.</text>
</comment>
<dbReference type="Proteomes" id="UP000185766">
    <property type="component" value="Unassembled WGS sequence"/>
</dbReference>
<keyword evidence="3" id="KW-1185">Reference proteome</keyword>
<dbReference type="SUPFAM" id="SSF53850">
    <property type="entry name" value="Periplasmic binding protein-like II"/>
    <property type="match status" value="1"/>
</dbReference>
<evidence type="ECO:0000313" key="2">
    <source>
        <dbReference type="EMBL" id="SEK71505.1"/>
    </source>
</evidence>
<dbReference type="Gene3D" id="3.40.190.10">
    <property type="entry name" value="Periplasmic binding protein-like II"/>
    <property type="match status" value="2"/>
</dbReference>
<gene>
    <name evidence="2" type="ORF">SAMN05216214_104213</name>
</gene>
<dbReference type="STRING" id="1429083.GCA_001885685_00695"/>
<dbReference type="EMBL" id="FOAS01000004">
    <property type="protein sequence ID" value="SEK71505.1"/>
    <property type="molecule type" value="Genomic_DNA"/>
</dbReference>
<dbReference type="PANTHER" id="PTHR35936">
    <property type="entry name" value="MEMBRANE-BOUND LYTIC MUREIN TRANSGLYCOSYLASE F"/>
    <property type="match status" value="1"/>
</dbReference>
<name>A0A1H7JDS5_9GAMM</name>
<evidence type="ECO:0000313" key="3">
    <source>
        <dbReference type="Proteomes" id="UP000185766"/>
    </source>
</evidence>
<evidence type="ECO:0000256" key="1">
    <source>
        <dbReference type="ARBA" id="ARBA00010333"/>
    </source>
</evidence>
<protein>
    <submittedName>
        <fullName evidence="2">Polar amino acid transport system substrate-binding protein</fullName>
    </submittedName>
</protein>
<dbReference type="PANTHER" id="PTHR35936:SF6">
    <property type="entry name" value="AMINO ACID ABC TRANSPORTER SUBSTRATE-BINDING PAAT FAMILY PROTEIN"/>
    <property type="match status" value="1"/>
</dbReference>
<sequence>MVCGVFLTLAGVVSHADSPPLLPAKTLIASEVWTGLTEADGRGMAWDLLREVFTGVTELQFESMPYTRSVGLVLQGQRHAWVGSYINEEPQAVYPRWPIDADRLGALALAKRHISRAEQLKDMRVGSLHGYKMDQYIPVRMQYQEFPRTTGVVNMLVRDRLDAYIDGVVEVEEILARATPEQAALLAVHEVAQVPLYVAFSDTDEGRALRDYFDLRMDELYRQGVIRKVYERWDWPYAPFVKVVPQGE</sequence>
<reference evidence="2 3" key="1">
    <citation type="submission" date="2016-10" db="EMBL/GenBank/DDBJ databases">
        <authorList>
            <person name="de Groot N.N."/>
        </authorList>
    </citation>
    <scope>NUCLEOTIDE SEQUENCE [LARGE SCALE GENOMIC DNA]</scope>
    <source>
        <strain evidence="2 3">JCM 19513</strain>
    </source>
</reference>
<dbReference type="AlphaFoldDB" id="A0A1H7JDS5"/>
<organism evidence="2 3">
    <name type="scientific">Atopomonas hussainii</name>
    <dbReference type="NCBI Taxonomy" id="1429083"/>
    <lineage>
        <taxon>Bacteria</taxon>
        <taxon>Pseudomonadati</taxon>
        <taxon>Pseudomonadota</taxon>
        <taxon>Gammaproteobacteria</taxon>
        <taxon>Pseudomonadales</taxon>
        <taxon>Pseudomonadaceae</taxon>
        <taxon>Atopomonas</taxon>
    </lineage>
</organism>
<accession>A0A1H7JDS5</accession>